<comment type="similarity">
    <text evidence="2 6">Belongs to the multi antimicrobial extrusion (MATE) (TC 2.A.66.1) family.</text>
</comment>
<reference evidence="7 8" key="1">
    <citation type="submission" date="2024-01" db="EMBL/GenBank/DDBJ databases">
        <title>The complete chloroplast genome sequence of Lithospermum erythrorhizon: insights into the phylogenetic relationship among Boraginaceae species and the maternal lineages of purple gromwells.</title>
        <authorList>
            <person name="Okada T."/>
            <person name="Watanabe K."/>
        </authorList>
    </citation>
    <scope>NUCLEOTIDE SEQUENCE [LARGE SCALE GENOMIC DNA]</scope>
</reference>
<keyword evidence="3 6" id="KW-0812">Transmembrane</keyword>
<evidence type="ECO:0000256" key="6">
    <source>
        <dbReference type="RuleBase" id="RU004914"/>
    </source>
</evidence>
<dbReference type="AlphaFoldDB" id="A0AAV3QHY3"/>
<dbReference type="GO" id="GO:0042910">
    <property type="term" value="F:xenobiotic transmembrane transporter activity"/>
    <property type="evidence" value="ECO:0007669"/>
    <property type="project" value="InterPro"/>
</dbReference>
<dbReference type="GO" id="GO:0015297">
    <property type="term" value="F:antiporter activity"/>
    <property type="evidence" value="ECO:0007669"/>
    <property type="project" value="InterPro"/>
</dbReference>
<dbReference type="GO" id="GO:0016020">
    <property type="term" value="C:membrane"/>
    <property type="evidence" value="ECO:0007669"/>
    <property type="project" value="UniProtKB-SubCell"/>
</dbReference>
<evidence type="ECO:0000256" key="1">
    <source>
        <dbReference type="ARBA" id="ARBA00004141"/>
    </source>
</evidence>
<dbReference type="Pfam" id="PF01554">
    <property type="entry name" value="MatE"/>
    <property type="match status" value="2"/>
</dbReference>
<comment type="subcellular location">
    <subcellularLocation>
        <location evidence="1">Membrane</location>
        <topology evidence="1">Multi-pass membrane protein</topology>
    </subcellularLocation>
</comment>
<dbReference type="InterPro" id="IPR002528">
    <property type="entry name" value="MATE_fam"/>
</dbReference>
<feature type="transmembrane region" description="Helical" evidence="6">
    <location>
        <begin position="38"/>
        <end position="58"/>
    </location>
</feature>
<dbReference type="EMBL" id="BAABME010004506">
    <property type="protein sequence ID" value="GAA0162606.1"/>
    <property type="molecule type" value="Genomic_DNA"/>
</dbReference>
<feature type="transmembrane region" description="Helical" evidence="6">
    <location>
        <begin position="186"/>
        <end position="207"/>
    </location>
</feature>
<feature type="transmembrane region" description="Helical" evidence="6">
    <location>
        <begin position="213"/>
        <end position="235"/>
    </location>
</feature>
<accession>A0AAV3QHY3</accession>
<protein>
    <recommendedName>
        <fullName evidence="6">Protein DETOXIFICATION</fullName>
    </recommendedName>
    <alternativeName>
        <fullName evidence="6">Multidrug and toxic compound extrusion protein</fullName>
    </alternativeName>
</protein>
<organism evidence="7 8">
    <name type="scientific">Lithospermum erythrorhizon</name>
    <name type="common">Purple gromwell</name>
    <name type="synonym">Lithospermum officinale var. erythrorhizon</name>
    <dbReference type="NCBI Taxonomy" id="34254"/>
    <lineage>
        <taxon>Eukaryota</taxon>
        <taxon>Viridiplantae</taxon>
        <taxon>Streptophyta</taxon>
        <taxon>Embryophyta</taxon>
        <taxon>Tracheophyta</taxon>
        <taxon>Spermatophyta</taxon>
        <taxon>Magnoliopsida</taxon>
        <taxon>eudicotyledons</taxon>
        <taxon>Gunneridae</taxon>
        <taxon>Pentapetalae</taxon>
        <taxon>asterids</taxon>
        <taxon>lamiids</taxon>
        <taxon>Boraginales</taxon>
        <taxon>Boraginaceae</taxon>
        <taxon>Boraginoideae</taxon>
        <taxon>Lithospermeae</taxon>
        <taxon>Lithospermum</taxon>
    </lineage>
</organism>
<dbReference type="CDD" id="cd13132">
    <property type="entry name" value="MATE_eukaryotic"/>
    <property type="match status" value="1"/>
</dbReference>
<dbReference type="NCBIfam" id="TIGR00797">
    <property type="entry name" value="matE"/>
    <property type="match status" value="1"/>
</dbReference>
<proteinExistence type="inferred from homology"/>
<gene>
    <name evidence="7" type="ORF">LIER_18661</name>
</gene>
<feature type="transmembrane region" description="Helical" evidence="6">
    <location>
        <begin position="441"/>
        <end position="461"/>
    </location>
</feature>
<dbReference type="Proteomes" id="UP001454036">
    <property type="component" value="Unassembled WGS sequence"/>
</dbReference>
<evidence type="ECO:0000256" key="3">
    <source>
        <dbReference type="ARBA" id="ARBA00022692"/>
    </source>
</evidence>
<feature type="transmembrane region" description="Helical" evidence="6">
    <location>
        <begin position="256"/>
        <end position="277"/>
    </location>
</feature>
<feature type="transmembrane region" description="Helical" evidence="6">
    <location>
        <begin position="340"/>
        <end position="360"/>
    </location>
</feature>
<dbReference type="GO" id="GO:1990961">
    <property type="term" value="P:xenobiotic detoxification by transmembrane export across the plasma membrane"/>
    <property type="evidence" value="ECO:0007669"/>
    <property type="project" value="InterPro"/>
</dbReference>
<evidence type="ECO:0000256" key="5">
    <source>
        <dbReference type="ARBA" id="ARBA00023136"/>
    </source>
</evidence>
<comment type="caution">
    <text evidence="7">The sequence shown here is derived from an EMBL/GenBank/DDBJ whole genome shotgun (WGS) entry which is preliminary data.</text>
</comment>
<keyword evidence="4 6" id="KW-1133">Transmembrane helix</keyword>
<feature type="transmembrane region" description="Helical" evidence="6">
    <location>
        <begin position="70"/>
        <end position="93"/>
    </location>
</feature>
<feature type="transmembrane region" description="Helical" evidence="6">
    <location>
        <begin position="297"/>
        <end position="319"/>
    </location>
</feature>
<feature type="transmembrane region" description="Helical" evidence="6">
    <location>
        <begin position="372"/>
        <end position="393"/>
    </location>
</feature>
<keyword evidence="5 6" id="KW-0472">Membrane</keyword>
<sequence>MNDQIDSSVPLLKHYEDVGQRSRRVQTMLKVMEEVKQLLAIALPMILTGLMVYGKSMISTMFMGRLGRDALAGGSLSIAVANITGYSVIYGLATGMEAISSQAYGANQLPIIGQTLRRTILILLITAIPISVFWLHVKPVLILCGQEPRVADFAAIHLRACIPTLLLKCFIHPLRIYSRTQHRTLPLMLSAAVALLIHTPINCILQFKLKLGITGIALAVGITDFNLVIVLVLAIRYSGAHRDSWGGWSLQCFKQWGPILKLAVPSCVWVCLEWWWYELMIILAGLFPYRATEAVGTMGVLVQATSLMYIFPSSLSMAVSTRVGNELGANQPCKAKFSSLVALTCSVFTGIGAMIFMMTLRDVWGRAFTSDHTVVALTALALPVVGLCELGNCPQTIACGVLKGSARPKLGAHINLGSFYGVGLPVVGMLCFVMKVGFVGFWYGLLAAQIVCAILMIVTLVNTNWEAEGERARELLGVEEYNQVPHQTWEVVVQP</sequence>
<evidence type="ECO:0000313" key="7">
    <source>
        <dbReference type="EMBL" id="GAA0162606.1"/>
    </source>
</evidence>
<dbReference type="InterPro" id="IPR045069">
    <property type="entry name" value="MATE_euk"/>
</dbReference>
<evidence type="ECO:0000256" key="2">
    <source>
        <dbReference type="ARBA" id="ARBA00010199"/>
    </source>
</evidence>
<feature type="transmembrane region" description="Helical" evidence="6">
    <location>
        <begin position="119"/>
        <end position="136"/>
    </location>
</feature>
<name>A0AAV3QHY3_LITER</name>
<feature type="transmembrane region" description="Helical" evidence="6">
    <location>
        <begin position="414"/>
        <end position="435"/>
    </location>
</feature>
<dbReference type="PANTHER" id="PTHR11206">
    <property type="entry name" value="MULTIDRUG RESISTANCE PROTEIN"/>
    <property type="match status" value="1"/>
</dbReference>
<feature type="transmembrane region" description="Helical" evidence="6">
    <location>
        <begin position="156"/>
        <end position="174"/>
    </location>
</feature>
<evidence type="ECO:0000256" key="4">
    <source>
        <dbReference type="ARBA" id="ARBA00022989"/>
    </source>
</evidence>
<evidence type="ECO:0000313" key="8">
    <source>
        <dbReference type="Proteomes" id="UP001454036"/>
    </source>
</evidence>
<keyword evidence="8" id="KW-1185">Reference proteome</keyword>